<accession>A0ABS6AUN8</accession>
<evidence type="ECO:0000313" key="3">
    <source>
        <dbReference type="Proteomes" id="UP000733379"/>
    </source>
</evidence>
<sequence length="304" mass="28974">MARRVVLPAVGALPLALVVGCSSTTNNQADHSSSAAVPTTAGTAPTEQSTAPSLPGTAITPPPDHEQQPTVVAPPTTSQPGVTPSIANSLYGGTVGPVQPGVTPSMPQPGVVAPNYVVPPDFRPIPEAEYTEPAPAVDWQDLHAPTAVKPVKPIAPPPRTLRLGNFTSPVPNSVPDNVLNTVNVTSANGEAALATDMNSVGISPSRSDKIAAGTAAGAALGAAVLGVPSAVVGGVVGGALGGVIGGTVGGAVLAVPTLGTSVAVAPVVGTVVGAAAGAAVAGIPAAVVGGVIGGIAGAAIGSAV</sequence>
<dbReference type="EMBL" id="JAHKNI010000002">
    <property type="protein sequence ID" value="MBU3061744.1"/>
    <property type="molecule type" value="Genomic_DNA"/>
</dbReference>
<organism evidence="2 3">
    <name type="scientific">Nocardia albiluteola</name>
    <dbReference type="NCBI Taxonomy" id="2842303"/>
    <lineage>
        <taxon>Bacteria</taxon>
        <taxon>Bacillati</taxon>
        <taxon>Actinomycetota</taxon>
        <taxon>Actinomycetes</taxon>
        <taxon>Mycobacteriales</taxon>
        <taxon>Nocardiaceae</taxon>
        <taxon>Nocardia</taxon>
    </lineage>
</organism>
<feature type="compositionally biased region" description="Polar residues" evidence="1">
    <location>
        <begin position="75"/>
        <end position="88"/>
    </location>
</feature>
<evidence type="ECO:0000256" key="1">
    <source>
        <dbReference type="SAM" id="MobiDB-lite"/>
    </source>
</evidence>
<reference evidence="2 3" key="1">
    <citation type="submission" date="2021-06" db="EMBL/GenBank/DDBJ databases">
        <title>Actinomycetes sequencing.</title>
        <authorList>
            <person name="Shan Q."/>
        </authorList>
    </citation>
    <scope>NUCLEOTIDE SEQUENCE [LARGE SCALE GENOMIC DNA]</scope>
    <source>
        <strain evidence="2 3">NEAU-G5</strain>
    </source>
</reference>
<protein>
    <recommendedName>
        <fullName evidence="4">Glycine zipper domain-containing protein</fullName>
    </recommendedName>
</protein>
<gene>
    <name evidence="2" type="ORF">KO481_09430</name>
</gene>
<keyword evidence="3" id="KW-1185">Reference proteome</keyword>
<feature type="region of interest" description="Disordered" evidence="1">
    <location>
        <begin position="25"/>
        <end position="90"/>
    </location>
</feature>
<name>A0ABS6AUN8_9NOCA</name>
<feature type="compositionally biased region" description="Low complexity" evidence="1">
    <location>
        <begin position="32"/>
        <end position="46"/>
    </location>
</feature>
<dbReference type="PROSITE" id="PS51257">
    <property type="entry name" value="PROKAR_LIPOPROTEIN"/>
    <property type="match status" value="1"/>
</dbReference>
<comment type="caution">
    <text evidence="2">The sequence shown here is derived from an EMBL/GenBank/DDBJ whole genome shotgun (WGS) entry which is preliminary data.</text>
</comment>
<proteinExistence type="predicted"/>
<evidence type="ECO:0000313" key="2">
    <source>
        <dbReference type="EMBL" id="MBU3061744.1"/>
    </source>
</evidence>
<evidence type="ECO:0008006" key="4">
    <source>
        <dbReference type="Google" id="ProtNLM"/>
    </source>
</evidence>
<dbReference type="Proteomes" id="UP000733379">
    <property type="component" value="Unassembled WGS sequence"/>
</dbReference>